<evidence type="ECO:0000313" key="2">
    <source>
        <dbReference type="EMBL" id="SEA36387.1"/>
    </source>
</evidence>
<dbReference type="EMBL" id="FNRF01000002">
    <property type="protein sequence ID" value="SEA36387.1"/>
    <property type="molecule type" value="Genomic_DNA"/>
</dbReference>
<evidence type="ECO:0000259" key="1">
    <source>
        <dbReference type="Pfam" id="PF03235"/>
    </source>
</evidence>
<dbReference type="PANTHER" id="PTHR39639">
    <property type="entry name" value="CHROMOSOME 16, WHOLE GENOME SHOTGUN SEQUENCE"/>
    <property type="match status" value="1"/>
</dbReference>
<sequence>MKPTLITDWTIGDICKGFQYNEYEGKGLYGLSGRLTIQPEFQRHYLYAENGGKKEVDVIQSVRNGYPLGLIYFSKVGDDRYEVLDGQQRITSLGRFITEKFAWIDADGRPWYFTSLNPEEQTKFLNTKLLIYVCEGTEKEIKDWFRTINIVGIPLNTQETLNAVYSGPFVTLAKEEFSNSNNTSINKWSCFIPGTAKRQDYLAAALEWVSRGNVEDYMSAHRYDTNIIELKAYFTSVIDWITSVFDFTPEKEMCGLKWGELYERFHKTAYNPTMIAAKVKELYESFYVKDRKGIYEYVLDGCQNTKLLNVRVFDEPTKKAVYAQQTKAAKEKGESNCPLCAIGHDANHTKIWDLKDMDADHVTAWSKVGLLILVTVKCSAKLITEQKEIDNNTKHGTR</sequence>
<protein>
    <recommendedName>
        <fullName evidence="1">GmrSD restriction endonucleases N-terminal domain-containing protein</fullName>
    </recommendedName>
</protein>
<organism evidence="2 3">
    <name type="scientific">Xylanibacter ruminicola</name>
    <name type="common">Prevotella ruminicola</name>
    <dbReference type="NCBI Taxonomy" id="839"/>
    <lineage>
        <taxon>Bacteria</taxon>
        <taxon>Pseudomonadati</taxon>
        <taxon>Bacteroidota</taxon>
        <taxon>Bacteroidia</taxon>
        <taxon>Bacteroidales</taxon>
        <taxon>Prevotellaceae</taxon>
        <taxon>Xylanibacter</taxon>
    </lineage>
</organism>
<reference evidence="2 3" key="1">
    <citation type="submission" date="2016-10" db="EMBL/GenBank/DDBJ databases">
        <authorList>
            <person name="de Groot N.N."/>
        </authorList>
    </citation>
    <scope>NUCLEOTIDE SEQUENCE [LARGE SCALE GENOMIC DNA]</scope>
    <source>
        <strain evidence="2 3">D31d</strain>
    </source>
</reference>
<accession>A0A1H4AKS8</accession>
<dbReference type="InterPro" id="IPR004919">
    <property type="entry name" value="GmrSD_N"/>
</dbReference>
<proteinExistence type="predicted"/>
<name>A0A1H4AKS8_XYLRU</name>
<gene>
    <name evidence="2" type="ORF">SAMN05216462_1262</name>
</gene>
<feature type="domain" description="GmrSD restriction endonucleases N-terminal" evidence="1">
    <location>
        <begin position="36"/>
        <end position="165"/>
    </location>
</feature>
<dbReference type="AlphaFoldDB" id="A0A1H4AKS8"/>
<dbReference type="PANTHER" id="PTHR39639:SF1">
    <property type="entry name" value="DUF262 DOMAIN-CONTAINING PROTEIN"/>
    <property type="match status" value="1"/>
</dbReference>
<evidence type="ECO:0000313" key="3">
    <source>
        <dbReference type="Proteomes" id="UP000182257"/>
    </source>
</evidence>
<dbReference type="Proteomes" id="UP000182257">
    <property type="component" value="Unassembled WGS sequence"/>
</dbReference>
<dbReference type="Pfam" id="PF03235">
    <property type="entry name" value="GmrSD_N"/>
    <property type="match status" value="1"/>
</dbReference>